<protein>
    <submittedName>
        <fullName evidence="2">Uncharacterized protein</fullName>
    </submittedName>
</protein>
<gene>
    <name evidence="2" type="ORF">VNO80_03081</name>
</gene>
<evidence type="ECO:0000313" key="3">
    <source>
        <dbReference type="Proteomes" id="UP001374584"/>
    </source>
</evidence>
<name>A0AAN9NRJ8_PHACN</name>
<sequence length="95" mass="10023">MLLGPENIGGKAKAVPCVHGSASGEARSSTKAEGTEINCDNHRCSNEGSLSSQDEGPQTSCINQCCEEGGGDNVEVENNFDFIGEEGKVEARRDY</sequence>
<feature type="compositionally biased region" description="Basic and acidic residues" evidence="1">
    <location>
        <begin position="28"/>
        <end position="45"/>
    </location>
</feature>
<dbReference type="AlphaFoldDB" id="A0AAN9NRJ8"/>
<evidence type="ECO:0000313" key="2">
    <source>
        <dbReference type="EMBL" id="KAK7377652.1"/>
    </source>
</evidence>
<evidence type="ECO:0000256" key="1">
    <source>
        <dbReference type="SAM" id="MobiDB-lite"/>
    </source>
</evidence>
<organism evidence="2 3">
    <name type="scientific">Phaseolus coccineus</name>
    <name type="common">Scarlet runner bean</name>
    <name type="synonym">Phaseolus multiflorus</name>
    <dbReference type="NCBI Taxonomy" id="3886"/>
    <lineage>
        <taxon>Eukaryota</taxon>
        <taxon>Viridiplantae</taxon>
        <taxon>Streptophyta</taxon>
        <taxon>Embryophyta</taxon>
        <taxon>Tracheophyta</taxon>
        <taxon>Spermatophyta</taxon>
        <taxon>Magnoliopsida</taxon>
        <taxon>eudicotyledons</taxon>
        <taxon>Gunneridae</taxon>
        <taxon>Pentapetalae</taxon>
        <taxon>rosids</taxon>
        <taxon>fabids</taxon>
        <taxon>Fabales</taxon>
        <taxon>Fabaceae</taxon>
        <taxon>Papilionoideae</taxon>
        <taxon>50 kb inversion clade</taxon>
        <taxon>NPAAA clade</taxon>
        <taxon>indigoferoid/millettioid clade</taxon>
        <taxon>Phaseoleae</taxon>
        <taxon>Phaseolus</taxon>
    </lineage>
</organism>
<reference evidence="2 3" key="1">
    <citation type="submission" date="2024-01" db="EMBL/GenBank/DDBJ databases">
        <title>The genomes of 5 underutilized Papilionoideae crops provide insights into root nodulation and disease resistanc.</title>
        <authorList>
            <person name="Jiang F."/>
        </authorList>
    </citation>
    <scope>NUCLEOTIDE SEQUENCE [LARGE SCALE GENOMIC DNA]</scope>
    <source>
        <strain evidence="2">JINMINGXINNONG_FW02</strain>
        <tissue evidence="2">Leaves</tissue>
    </source>
</reference>
<keyword evidence="3" id="KW-1185">Reference proteome</keyword>
<feature type="region of interest" description="Disordered" evidence="1">
    <location>
        <begin position="1"/>
        <end position="58"/>
    </location>
</feature>
<proteinExistence type="predicted"/>
<dbReference type="EMBL" id="JAYMYR010000002">
    <property type="protein sequence ID" value="KAK7377652.1"/>
    <property type="molecule type" value="Genomic_DNA"/>
</dbReference>
<dbReference type="Proteomes" id="UP001374584">
    <property type="component" value="Unassembled WGS sequence"/>
</dbReference>
<feature type="compositionally biased region" description="Polar residues" evidence="1">
    <location>
        <begin position="46"/>
        <end position="58"/>
    </location>
</feature>
<accession>A0AAN9NRJ8</accession>
<comment type="caution">
    <text evidence="2">The sequence shown here is derived from an EMBL/GenBank/DDBJ whole genome shotgun (WGS) entry which is preliminary data.</text>
</comment>